<evidence type="ECO:0000256" key="12">
    <source>
        <dbReference type="ARBA" id="ARBA00022949"/>
    </source>
</evidence>
<comment type="subcellular location">
    <subcellularLocation>
        <location evidence="3">Cell junction</location>
    </subcellularLocation>
    <subcellularLocation>
        <location evidence="2">Cell projection</location>
        <location evidence="2">Dendrite</location>
    </subcellularLocation>
    <subcellularLocation>
        <location evidence="5">Cell projection</location>
        <location evidence="5">Growth cone</location>
    </subcellularLocation>
    <subcellularLocation>
        <location evidence="4">Cytoplasm</location>
        <location evidence="4">Cell cortex</location>
    </subcellularLocation>
    <subcellularLocation>
        <location evidence="1">Cytoplasm</location>
        <location evidence="1">Cytoskeleton</location>
    </subcellularLocation>
</comment>
<dbReference type="FunFam" id="3.40.20.10:FF:000032">
    <property type="entry name" value="Drebrin 1"/>
    <property type="match status" value="1"/>
</dbReference>
<sequence>MSTRTVNLDTYSLSLLTAKEDILNPRSSTNWALFAYDGVTNKLKLADSGAGGVAELAGKFHISKPQYGLCKVGSGETGGLRIAMISWVGQKVDDYRRTECATHIPAIKNFFKEAHVFISAEKVEDVTEEKIRAELSKAHAHAPTQWVRRSSRSADKEEIVGTNYRKTNAAMEMRLINRDSFWARAEVQKEARKEEERRRAMEERRRLERERVLKERRDAEERDRKMNEKLQMIEEQRRKQAEQEEELRRKEKLKWEQQQREHEEDMRARLRRSESIEKAAEAAALVSQRSMNPREFFRQLSSSSSQSPTSPGASRTGKPFRRYQRSLTDTAFIFSKAEESTASSPRSSPLVSPFSRFPPSPIYRTTSPPTSPDFRPVTSPQRPRAPMSPPTSPPRPAPPLSALPSVPQTNDQIQAVVEPKAPSPSEPSAPPASPSLLASFFSLNPFSSPPQVLAERQMCVRALYDYQAEDESEISFEPGDIIRDVETVDKAWWRGWSKDGRQGLFPANYVETI</sequence>
<dbReference type="GO" id="GO:0098974">
    <property type="term" value="P:postsynaptic actin cytoskeleton organization"/>
    <property type="evidence" value="ECO:0007669"/>
    <property type="project" value="TreeGrafter"/>
</dbReference>
<keyword evidence="11" id="KW-0524">Neurogenesis</keyword>
<feature type="domain" description="SH3" evidence="22">
    <location>
        <begin position="455"/>
        <end position="513"/>
    </location>
</feature>
<dbReference type="GO" id="GO:0030426">
    <property type="term" value="C:growth cone"/>
    <property type="evidence" value="ECO:0007669"/>
    <property type="project" value="UniProtKB-SubCell"/>
</dbReference>
<dbReference type="SMART" id="SM00102">
    <property type="entry name" value="ADF"/>
    <property type="match status" value="1"/>
</dbReference>
<reference evidence="24" key="3">
    <citation type="submission" date="2025-09" db="UniProtKB">
        <authorList>
            <consortium name="Ensembl"/>
        </authorList>
    </citation>
    <scope>IDENTIFICATION</scope>
</reference>
<keyword evidence="8" id="KW-0217">Developmental protein</keyword>
<evidence type="ECO:0000256" key="18">
    <source>
        <dbReference type="ARBA" id="ARBA00073040"/>
    </source>
</evidence>
<keyword evidence="12" id="KW-0965">Cell junction</keyword>
<dbReference type="InterPro" id="IPR001452">
    <property type="entry name" value="SH3_domain"/>
</dbReference>
<keyword evidence="17" id="KW-0966">Cell projection</keyword>
<evidence type="ECO:0000256" key="11">
    <source>
        <dbReference type="ARBA" id="ARBA00022902"/>
    </source>
</evidence>
<dbReference type="InterPro" id="IPR035717">
    <property type="entry name" value="Drebrin-like_SH3"/>
</dbReference>
<dbReference type="CDD" id="cd11960">
    <property type="entry name" value="SH3_Abp1_eu"/>
    <property type="match status" value="1"/>
</dbReference>
<dbReference type="Proteomes" id="UP000314980">
    <property type="component" value="Unassembled WGS sequence"/>
</dbReference>
<dbReference type="PROSITE" id="PS51263">
    <property type="entry name" value="ADF_H"/>
    <property type="match status" value="1"/>
</dbReference>
<dbReference type="GO" id="GO:0030864">
    <property type="term" value="C:cortical actin cytoskeleton"/>
    <property type="evidence" value="ECO:0007669"/>
    <property type="project" value="TreeGrafter"/>
</dbReference>
<evidence type="ECO:0000256" key="10">
    <source>
        <dbReference type="ARBA" id="ARBA00022782"/>
    </source>
</evidence>
<dbReference type="Gene3D" id="2.30.30.40">
    <property type="entry name" value="SH3 Domains"/>
    <property type="match status" value="1"/>
</dbReference>
<organism evidence="24 25">
    <name type="scientific">Lates calcarifer</name>
    <name type="common">Barramundi</name>
    <name type="synonym">Holocentrus calcarifer</name>
    <dbReference type="NCBI Taxonomy" id="8187"/>
    <lineage>
        <taxon>Eukaryota</taxon>
        <taxon>Metazoa</taxon>
        <taxon>Chordata</taxon>
        <taxon>Craniata</taxon>
        <taxon>Vertebrata</taxon>
        <taxon>Euteleostomi</taxon>
        <taxon>Actinopterygii</taxon>
        <taxon>Neopterygii</taxon>
        <taxon>Teleostei</taxon>
        <taxon>Neoteleostei</taxon>
        <taxon>Acanthomorphata</taxon>
        <taxon>Carangaria</taxon>
        <taxon>Carangaria incertae sedis</taxon>
        <taxon>Centropomidae</taxon>
        <taxon>Lates</taxon>
    </lineage>
</organism>
<dbReference type="SMART" id="SM00326">
    <property type="entry name" value="SH3"/>
    <property type="match status" value="1"/>
</dbReference>
<dbReference type="Pfam" id="PF00018">
    <property type="entry name" value="SH3_1"/>
    <property type="match status" value="1"/>
</dbReference>
<dbReference type="GO" id="GO:0045211">
    <property type="term" value="C:postsynaptic membrane"/>
    <property type="evidence" value="ECO:0007669"/>
    <property type="project" value="TreeGrafter"/>
</dbReference>
<dbReference type="GO" id="GO:0030833">
    <property type="term" value="P:regulation of actin filament polymerization"/>
    <property type="evidence" value="ECO:0007669"/>
    <property type="project" value="TreeGrafter"/>
</dbReference>
<feature type="compositionally biased region" description="Polar residues" evidence="21">
    <location>
        <begin position="340"/>
        <end position="350"/>
    </location>
</feature>
<reference evidence="25" key="1">
    <citation type="submission" date="2015-09" db="EMBL/GenBank/DDBJ databases">
        <authorList>
            <person name="Sai Rama Sridatta P."/>
        </authorList>
    </citation>
    <scope>NUCLEOTIDE SEQUENCE [LARGE SCALE GENOMIC DNA]</scope>
</reference>
<keyword evidence="16" id="KW-0206">Cytoskeleton</keyword>
<dbReference type="Ensembl" id="ENSLCAT00010061538.1">
    <property type="protein sequence ID" value="ENSLCAP00010059920.1"/>
    <property type="gene ID" value="ENSLCAG00010027903.1"/>
</dbReference>
<evidence type="ECO:0000256" key="3">
    <source>
        <dbReference type="ARBA" id="ARBA00004282"/>
    </source>
</evidence>
<evidence type="ECO:0000256" key="20">
    <source>
        <dbReference type="PROSITE-ProRule" id="PRU00192"/>
    </source>
</evidence>
<keyword evidence="7 20" id="KW-0728">SH3 domain</keyword>
<keyword evidence="9" id="KW-0963">Cytoplasm</keyword>
<dbReference type="GO" id="GO:0005884">
    <property type="term" value="C:actin filament"/>
    <property type="evidence" value="ECO:0007669"/>
    <property type="project" value="TreeGrafter"/>
</dbReference>
<dbReference type="InterPro" id="IPR029006">
    <property type="entry name" value="ADF-H/Gelsolin-like_dom_sf"/>
</dbReference>
<evidence type="ECO:0000256" key="8">
    <source>
        <dbReference type="ARBA" id="ARBA00022473"/>
    </source>
</evidence>
<evidence type="ECO:0000256" key="4">
    <source>
        <dbReference type="ARBA" id="ARBA00004544"/>
    </source>
</evidence>
<keyword evidence="14" id="KW-0175">Coiled coil</keyword>
<keyword evidence="25" id="KW-1185">Reference proteome</keyword>
<dbReference type="GO" id="GO:0048812">
    <property type="term" value="P:neuron projection morphogenesis"/>
    <property type="evidence" value="ECO:0007669"/>
    <property type="project" value="TreeGrafter"/>
</dbReference>
<feature type="region of interest" description="Disordered" evidence="21">
    <location>
        <begin position="216"/>
        <end position="324"/>
    </location>
</feature>
<dbReference type="CDD" id="cd11281">
    <property type="entry name" value="ADF_drebrin_like"/>
    <property type="match status" value="1"/>
</dbReference>
<reference evidence="24" key="2">
    <citation type="submission" date="2025-08" db="UniProtKB">
        <authorList>
            <consortium name="Ensembl"/>
        </authorList>
    </citation>
    <scope>IDENTIFICATION</scope>
</reference>
<keyword evidence="15" id="KW-0009">Actin-binding</keyword>
<dbReference type="GeneTree" id="ENSGT00940000166263"/>
<evidence type="ECO:0000313" key="24">
    <source>
        <dbReference type="Ensembl" id="ENSLCAP00010059920.1"/>
    </source>
</evidence>
<dbReference type="SUPFAM" id="SSF50044">
    <property type="entry name" value="SH3-domain"/>
    <property type="match status" value="1"/>
</dbReference>
<feature type="compositionally biased region" description="Basic and acidic residues" evidence="21">
    <location>
        <begin position="216"/>
        <end position="280"/>
    </location>
</feature>
<evidence type="ECO:0000256" key="1">
    <source>
        <dbReference type="ARBA" id="ARBA00004245"/>
    </source>
</evidence>
<evidence type="ECO:0000256" key="2">
    <source>
        <dbReference type="ARBA" id="ARBA00004279"/>
    </source>
</evidence>
<evidence type="ECO:0000256" key="17">
    <source>
        <dbReference type="ARBA" id="ARBA00023273"/>
    </source>
</evidence>
<proteinExistence type="inferred from homology"/>
<evidence type="ECO:0000256" key="13">
    <source>
        <dbReference type="ARBA" id="ARBA00022990"/>
    </source>
</evidence>
<dbReference type="GO" id="GO:0030425">
    <property type="term" value="C:dendrite"/>
    <property type="evidence" value="ECO:0007669"/>
    <property type="project" value="UniProtKB-SubCell"/>
</dbReference>
<evidence type="ECO:0000256" key="6">
    <source>
        <dbReference type="ARBA" id="ARBA00011039"/>
    </source>
</evidence>
<evidence type="ECO:0000256" key="7">
    <source>
        <dbReference type="ARBA" id="ARBA00022443"/>
    </source>
</evidence>
<evidence type="ECO:0000256" key="14">
    <source>
        <dbReference type="ARBA" id="ARBA00023054"/>
    </source>
</evidence>
<keyword evidence="13" id="KW-0007">Acetylation</keyword>
<dbReference type="Pfam" id="PF00241">
    <property type="entry name" value="Cofilin_ADF"/>
    <property type="match status" value="1"/>
</dbReference>
<protein>
    <recommendedName>
        <fullName evidence="18">Drebrin</fullName>
    </recommendedName>
    <alternativeName>
        <fullName evidence="19">Developmentally-regulated brain protein</fullName>
    </alternativeName>
</protein>
<dbReference type="GO" id="GO:0061003">
    <property type="term" value="P:positive regulation of dendritic spine morphogenesis"/>
    <property type="evidence" value="ECO:0007669"/>
    <property type="project" value="TreeGrafter"/>
</dbReference>
<dbReference type="PROSITE" id="PS50002">
    <property type="entry name" value="SH3"/>
    <property type="match status" value="1"/>
</dbReference>
<dbReference type="GO" id="GO:0070161">
    <property type="term" value="C:anchoring junction"/>
    <property type="evidence" value="ECO:0007669"/>
    <property type="project" value="UniProtKB-SubCell"/>
</dbReference>
<dbReference type="Gene3D" id="3.40.20.10">
    <property type="entry name" value="Severin"/>
    <property type="match status" value="1"/>
</dbReference>
<feature type="region of interest" description="Disordered" evidence="21">
    <location>
        <begin position="336"/>
        <end position="406"/>
    </location>
</feature>
<dbReference type="FunFam" id="2.30.30.40:FF:000046">
    <property type="entry name" value="Drebrin-like protein isoform B"/>
    <property type="match status" value="1"/>
</dbReference>
<evidence type="ECO:0000256" key="15">
    <source>
        <dbReference type="ARBA" id="ARBA00023203"/>
    </source>
</evidence>
<dbReference type="InterPro" id="IPR036028">
    <property type="entry name" value="SH3-like_dom_sf"/>
</dbReference>
<evidence type="ECO:0000256" key="5">
    <source>
        <dbReference type="ARBA" id="ARBA00004624"/>
    </source>
</evidence>
<name>A0A4W6GAR5_LATCA</name>
<dbReference type="InterPro" id="IPR002108">
    <property type="entry name" value="ADF-H"/>
</dbReference>
<evidence type="ECO:0000256" key="21">
    <source>
        <dbReference type="SAM" id="MobiDB-lite"/>
    </source>
</evidence>
<comment type="similarity">
    <text evidence="6">Belongs to the ABP1 family.</text>
</comment>
<feature type="compositionally biased region" description="Pro residues" evidence="21">
    <location>
        <begin position="386"/>
        <end position="401"/>
    </location>
</feature>
<dbReference type="SUPFAM" id="SSF55753">
    <property type="entry name" value="Actin depolymerizing proteins"/>
    <property type="match status" value="1"/>
</dbReference>
<keyword evidence="10" id="KW-0221">Differentiation</keyword>
<accession>A0A4W6GAR5</accession>
<feature type="domain" description="ADF-H" evidence="23">
    <location>
        <begin position="5"/>
        <end position="136"/>
    </location>
</feature>
<evidence type="ECO:0000256" key="19">
    <source>
        <dbReference type="ARBA" id="ARBA00076970"/>
    </source>
</evidence>
<dbReference type="PANTHER" id="PTHR10829:SF9">
    <property type="entry name" value="ADF-H DOMAIN-CONTAINING PROTEIN"/>
    <property type="match status" value="1"/>
</dbReference>
<evidence type="ECO:0000313" key="25">
    <source>
        <dbReference type="Proteomes" id="UP000314980"/>
    </source>
</evidence>
<dbReference type="PRINTS" id="PR00452">
    <property type="entry name" value="SH3DOMAIN"/>
</dbReference>
<evidence type="ECO:0000259" key="23">
    <source>
        <dbReference type="PROSITE" id="PS51263"/>
    </source>
</evidence>
<evidence type="ECO:0000259" key="22">
    <source>
        <dbReference type="PROSITE" id="PS50002"/>
    </source>
</evidence>
<evidence type="ECO:0000256" key="9">
    <source>
        <dbReference type="ARBA" id="ARBA00022490"/>
    </source>
</evidence>
<dbReference type="AlphaFoldDB" id="A0A4W6GAR5"/>
<dbReference type="GO" id="GO:0030027">
    <property type="term" value="C:lamellipodium"/>
    <property type="evidence" value="ECO:0007669"/>
    <property type="project" value="TreeGrafter"/>
</dbReference>
<feature type="compositionally biased region" description="Low complexity" evidence="21">
    <location>
        <begin position="301"/>
        <end position="314"/>
    </location>
</feature>
<gene>
    <name evidence="24" type="primary">si:dkey-40c11.2</name>
</gene>
<evidence type="ECO:0000256" key="16">
    <source>
        <dbReference type="ARBA" id="ARBA00023212"/>
    </source>
</evidence>
<dbReference type="PANTHER" id="PTHR10829">
    <property type="entry name" value="CORTACTIN AND DREBRIN"/>
    <property type="match status" value="1"/>
</dbReference>
<dbReference type="GO" id="GO:0051015">
    <property type="term" value="F:actin filament binding"/>
    <property type="evidence" value="ECO:0007669"/>
    <property type="project" value="TreeGrafter"/>
</dbReference>
<dbReference type="GO" id="GO:0014069">
    <property type="term" value="C:postsynaptic density"/>
    <property type="evidence" value="ECO:0007669"/>
    <property type="project" value="TreeGrafter"/>
</dbReference>
<dbReference type="GO" id="GO:0045773">
    <property type="term" value="P:positive regulation of axon extension"/>
    <property type="evidence" value="ECO:0007669"/>
    <property type="project" value="TreeGrafter"/>
</dbReference>